<evidence type="ECO:0000313" key="2">
    <source>
        <dbReference type="EMBL" id="KAJ1085803.1"/>
    </source>
</evidence>
<gene>
    <name evidence="2" type="ORF">NDU88_005928</name>
</gene>
<dbReference type="EMBL" id="JANPWB010000016">
    <property type="protein sequence ID" value="KAJ1085803.1"/>
    <property type="molecule type" value="Genomic_DNA"/>
</dbReference>
<sequence length="54" mass="5683">CTAPCVVSSARPGVSSSEVHSPLCGVQLHSRSPWLRGAQPLVWCPVLDLVCPAQ</sequence>
<comment type="caution">
    <text evidence="2">The sequence shown here is derived from an EMBL/GenBank/DDBJ whole genome shotgun (WGS) entry which is preliminary data.</text>
</comment>
<evidence type="ECO:0000313" key="3">
    <source>
        <dbReference type="Proteomes" id="UP001066276"/>
    </source>
</evidence>
<feature type="region of interest" description="Disordered" evidence="1">
    <location>
        <begin position="1"/>
        <end position="20"/>
    </location>
</feature>
<keyword evidence="3" id="KW-1185">Reference proteome</keyword>
<dbReference type="AlphaFoldDB" id="A0AAV7L8Z4"/>
<organism evidence="2 3">
    <name type="scientific">Pleurodeles waltl</name>
    <name type="common">Iberian ribbed newt</name>
    <dbReference type="NCBI Taxonomy" id="8319"/>
    <lineage>
        <taxon>Eukaryota</taxon>
        <taxon>Metazoa</taxon>
        <taxon>Chordata</taxon>
        <taxon>Craniata</taxon>
        <taxon>Vertebrata</taxon>
        <taxon>Euteleostomi</taxon>
        <taxon>Amphibia</taxon>
        <taxon>Batrachia</taxon>
        <taxon>Caudata</taxon>
        <taxon>Salamandroidea</taxon>
        <taxon>Salamandridae</taxon>
        <taxon>Pleurodelinae</taxon>
        <taxon>Pleurodeles</taxon>
    </lineage>
</organism>
<feature type="non-terminal residue" evidence="2">
    <location>
        <position position="54"/>
    </location>
</feature>
<feature type="non-terminal residue" evidence="2">
    <location>
        <position position="1"/>
    </location>
</feature>
<reference evidence="2" key="1">
    <citation type="journal article" date="2022" name="bioRxiv">
        <title>Sequencing and chromosome-scale assembly of the giantPleurodeles waltlgenome.</title>
        <authorList>
            <person name="Brown T."/>
            <person name="Elewa A."/>
            <person name="Iarovenko S."/>
            <person name="Subramanian E."/>
            <person name="Araus A.J."/>
            <person name="Petzold A."/>
            <person name="Susuki M."/>
            <person name="Suzuki K.-i.T."/>
            <person name="Hayashi T."/>
            <person name="Toyoda A."/>
            <person name="Oliveira C."/>
            <person name="Osipova E."/>
            <person name="Leigh N.D."/>
            <person name="Simon A."/>
            <person name="Yun M.H."/>
        </authorList>
    </citation>
    <scope>NUCLEOTIDE SEQUENCE</scope>
    <source>
        <strain evidence="2">20211129_DDA</strain>
        <tissue evidence="2">Liver</tissue>
    </source>
</reference>
<dbReference type="Proteomes" id="UP001066276">
    <property type="component" value="Chromosome 12"/>
</dbReference>
<accession>A0AAV7L8Z4</accession>
<protein>
    <submittedName>
        <fullName evidence="2">Uncharacterized protein</fullName>
    </submittedName>
</protein>
<name>A0AAV7L8Z4_PLEWA</name>
<proteinExistence type="predicted"/>
<evidence type="ECO:0000256" key="1">
    <source>
        <dbReference type="SAM" id="MobiDB-lite"/>
    </source>
</evidence>